<evidence type="ECO:0008006" key="10">
    <source>
        <dbReference type="Google" id="ProtNLM"/>
    </source>
</evidence>
<feature type="transmembrane region" description="Helical" evidence="6">
    <location>
        <begin position="184"/>
        <end position="205"/>
    </location>
</feature>
<evidence type="ECO:0000256" key="3">
    <source>
        <dbReference type="ARBA" id="ARBA00022692"/>
    </source>
</evidence>
<dbReference type="CDD" id="cd13136">
    <property type="entry name" value="MATE_DinF_like"/>
    <property type="match status" value="1"/>
</dbReference>
<feature type="signal peptide" evidence="7">
    <location>
        <begin position="1"/>
        <end position="24"/>
    </location>
</feature>
<dbReference type="AlphaFoldDB" id="A0A2L1GRD3"/>
<evidence type="ECO:0000256" key="6">
    <source>
        <dbReference type="SAM" id="Phobius"/>
    </source>
</evidence>
<reference evidence="8 9" key="1">
    <citation type="journal article" date="2018" name="MBio">
        <title>Insights into the evolution of host association through the isolation and characterization of a novel human periodontal pathobiont, Desulfobulbus oralis.</title>
        <authorList>
            <person name="Cross K.L."/>
            <person name="Chirania P."/>
            <person name="Xiong W."/>
            <person name="Beall C.J."/>
            <person name="Elkins J.G."/>
            <person name="Giannone R.J."/>
            <person name="Griffen A.L."/>
            <person name="Guss A.M."/>
            <person name="Hettich R.L."/>
            <person name="Joshi S.S."/>
            <person name="Mokrzan E.M."/>
            <person name="Martin R.K."/>
            <person name="Zhulin I.B."/>
            <person name="Leys E.J."/>
            <person name="Podar M."/>
        </authorList>
    </citation>
    <scope>NUCLEOTIDE SEQUENCE [LARGE SCALE GENOMIC DNA]</scope>
    <source>
        <strain evidence="8 9">ORNL</strain>
    </source>
</reference>
<dbReference type="Proteomes" id="UP000239867">
    <property type="component" value="Chromosome"/>
</dbReference>
<dbReference type="InterPro" id="IPR002528">
    <property type="entry name" value="MATE_fam"/>
</dbReference>
<keyword evidence="3 6" id="KW-0812">Transmembrane</keyword>
<dbReference type="Pfam" id="PF01554">
    <property type="entry name" value="MatE"/>
    <property type="match status" value="2"/>
</dbReference>
<feature type="transmembrane region" description="Helical" evidence="6">
    <location>
        <begin position="156"/>
        <end position="178"/>
    </location>
</feature>
<feature type="transmembrane region" description="Helical" evidence="6">
    <location>
        <begin position="312"/>
        <end position="332"/>
    </location>
</feature>
<keyword evidence="4 6" id="KW-1133">Transmembrane helix</keyword>
<feature type="transmembrane region" description="Helical" evidence="6">
    <location>
        <begin position="267"/>
        <end position="291"/>
    </location>
</feature>
<keyword evidence="5 6" id="KW-0472">Membrane</keyword>
<feature type="chain" id="PRO_5014707749" description="MATE family efflux transporter" evidence="7">
    <location>
        <begin position="25"/>
        <end position="443"/>
    </location>
</feature>
<dbReference type="GO" id="GO:0042910">
    <property type="term" value="F:xenobiotic transmembrane transporter activity"/>
    <property type="evidence" value="ECO:0007669"/>
    <property type="project" value="InterPro"/>
</dbReference>
<dbReference type="GO" id="GO:0005886">
    <property type="term" value="C:plasma membrane"/>
    <property type="evidence" value="ECO:0007669"/>
    <property type="project" value="TreeGrafter"/>
</dbReference>
<gene>
    <name evidence="8" type="ORF">CAY53_05745</name>
</gene>
<dbReference type="EMBL" id="CP021255">
    <property type="protein sequence ID" value="AVD72255.1"/>
    <property type="molecule type" value="Genomic_DNA"/>
</dbReference>
<dbReference type="PANTHER" id="PTHR42893">
    <property type="entry name" value="PROTEIN DETOXIFICATION 44, CHLOROPLASTIC-RELATED"/>
    <property type="match status" value="1"/>
</dbReference>
<feature type="transmembrane region" description="Helical" evidence="6">
    <location>
        <begin position="125"/>
        <end position="144"/>
    </location>
</feature>
<sequence length="443" mass="48387">MSLRRYLRLAIPFMLATMTQPLLGAVDTAVVGRLDSPVFIGGVAVGTVIFNTIYWLFGFLRVATSGFSAQSLGQNRPEDMVCSWLRPLCIATLIGLTLTICQLPLHRGAMAIYHAEPDVARCASQYFHILIWGAPLVLIHYVNLGWLMGRGLVRHVLVLQIGANILNILLDLLFVLGLHLAVSGVAAATLIAQIFSFLLGCHFVLRQIPRSMIAQHAHRIGDPAGLKKILAVNGDFFIRTLCLMTMTNIFVARGAGMGSDVLAANAILFQLQYLMASLFDGLANAASVFAGRSVGSRNRAAFFESRNVAARSMCWLGAALALLLLLGPNLILRCFTDLEQVLGLCRQYMFYLILYVPAMAPGLVWYGLFSGATCTAPIRNSTIAALLIFLVLVFTLIPLLHNHGLWIAFIAFCIARSVILIAYWNRMVAQSFPQNLQPAGHGT</sequence>
<feature type="transmembrane region" description="Helical" evidence="6">
    <location>
        <begin position="348"/>
        <end position="369"/>
    </location>
</feature>
<feature type="transmembrane region" description="Helical" evidence="6">
    <location>
        <begin position="406"/>
        <end position="424"/>
    </location>
</feature>
<feature type="transmembrane region" description="Helical" evidence="6">
    <location>
        <begin position="381"/>
        <end position="400"/>
    </location>
</feature>
<dbReference type="KEGG" id="deo:CAY53_05745"/>
<organism evidence="8 9">
    <name type="scientific">Desulfobulbus oralis</name>
    <dbReference type="NCBI Taxonomy" id="1986146"/>
    <lineage>
        <taxon>Bacteria</taxon>
        <taxon>Pseudomonadati</taxon>
        <taxon>Thermodesulfobacteriota</taxon>
        <taxon>Desulfobulbia</taxon>
        <taxon>Desulfobulbales</taxon>
        <taxon>Desulfobulbaceae</taxon>
        <taxon>Desulfobulbus</taxon>
    </lineage>
</organism>
<feature type="transmembrane region" description="Helical" evidence="6">
    <location>
        <begin position="236"/>
        <end position="255"/>
    </location>
</feature>
<evidence type="ECO:0000256" key="1">
    <source>
        <dbReference type="ARBA" id="ARBA00004141"/>
    </source>
</evidence>
<evidence type="ECO:0000256" key="7">
    <source>
        <dbReference type="SAM" id="SignalP"/>
    </source>
</evidence>
<evidence type="ECO:0000256" key="5">
    <source>
        <dbReference type="ARBA" id="ARBA00023136"/>
    </source>
</evidence>
<comment type="subcellular location">
    <subcellularLocation>
        <location evidence="1">Membrane</location>
        <topology evidence="1">Multi-pass membrane protein</topology>
    </subcellularLocation>
</comment>
<keyword evidence="9" id="KW-1185">Reference proteome</keyword>
<feature type="transmembrane region" description="Helical" evidence="6">
    <location>
        <begin position="84"/>
        <end position="105"/>
    </location>
</feature>
<protein>
    <recommendedName>
        <fullName evidence="10">MATE family efflux transporter</fullName>
    </recommendedName>
</protein>
<name>A0A2L1GRD3_9BACT</name>
<evidence type="ECO:0000256" key="4">
    <source>
        <dbReference type="ARBA" id="ARBA00022989"/>
    </source>
</evidence>
<dbReference type="NCBIfam" id="TIGR00797">
    <property type="entry name" value="matE"/>
    <property type="match status" value="1"/>
</dbReference>
<dbReference type="GO" id="GO:0015297">
    <property type="term" value="F:antiporter activity"/>
    <property type="evidence" value="ECO:0007669"/>
    <property type="project" value="InterPro"/>
</dbReference>
<comment type="similarity">
    <text evidence="2">Belongs to the multi antimicrobial extrusion (MATE) (TC 2.A.66.1) family.</text>
</comment>
<evidence type="ECO:0000256" key="2">
    <source>
        <dbReference type="ARBA" id="ARBA00010199"/>
    </source>
</evidence>
<evidence type="ECO:0000313" key="9">
    <source>
        <dbReference type="Proteomes" id="UP000239867"/>
    </source>
</evidence>
<dbReference type="InterPro" id="IPR044644">
    <property type="entry name" value="DinF-like"/>
</dbReference>
<evidence type="ECO:0000313" key="8">
    <source>
        <dbReference type="EMBL" id="AVD72255.1"/>
    </source>
</evidence>
<keyword evidence="7" id="KW-0732">Signal</keyword>
<feature type="transmembrane region" description="Helical" evidence="6">
    <location>
        <begin position="40"/>
        <end position="63"/>
    </location>
</feature>
<dbReference type="OrthoDB" id="9789527at2"/>
<dbReference type="PANTHER" id="PTHR42893:SF46">
    <property type="entry name" value="PROTEIN DETOXIFICATION 44, CHLOROPLASTIC"/>
    <property type="match status" value="1"/>
</dbReference>
<accession>A0A2L1GRD3</accession>
<proteinExistence type="inferred from homology"/>